<keyword evidence="2 14" id="KW-0547">Nucleotide-binding</keyword>
<keyword evidence="7 14" id="KW-0067">ATP-binding</keyword>
<name>A0A399D5P2_9BACT</name>
<dbReference type="Gene3D" id="3.40.50.300">
    <property type="entry name" value="P-loop containing nucleotide triphosphate hydrolases"/>
    <property type="match status" value="3"/>
</dbReference>
<evidence type="ECO:0000256" key="9">
    <source>
        <dbReference type="ARBA" id="ARBA00023204"/>
    </source>
</evidence>
<keyword evidence="3" id="KW-0227">DNA damage</keyword>
<dbReference type="GO" id="GO:0005524">
    <property type="term" value="F:ATP binding"/>
    <property type="evidence" value="ECO:0007669"/>
    <property type="project" value="UniProtKB-UniRule"/>
</dbReference>
<evidence type="ECO:0000256" key="5">
    <source>
        <dbReference type="ARBA" id="ARBA00022806"/>
    </source>
</evidence>
<dbReference type="InterPro" id="IPR022765">
    <property type="entry name" value="Dna2/Cas4_DUF83"/>
</dbReference>
<evidence type="ECO:0000256" key="8">
    <source>
        <dbReference type="ARBA" id="ARBA00023125"/>
    </source>
</evidence>
<keyword evidence="10" id="KW-0413">Isomerase</keyword>
<dbReference type="GO" id="GO:0005829">
    <property type="term" value="C:cytosol"/>
    <property type="evidence" value="ECO:0007669"/>
    <property type="project" value="TreeGrafter"/>
</dbReference>
<reference evidence="17 18" key="1">
    <citation type="journal article" date="2015" name="Int. J. Syst. Evol. Microbiol.">
        <title>Mariniphaga sediminis sp. nov., isolated from coastal sediment.</title>
        <authorList>
            <person name="Wang F.Q."/>
            <person name="Shen Q.Y."/>
            <person name="Chen G.J."/>
            <person name="Du Z.J."/>
        </authorList>
    </citation>
    <scope>NUCLEOTIDE SEQUENCE [LARGE SCALE GENOMIC DNA]</scope>
    <source>
        <strain evidence="17 18">SY21</strain>
    </source>
</reference>
<evidence type="ECO:0000313" key="17">
    <source>
        <dbReference type="EMBL" id="RIH67204.1"/>
    </source>
</evidence>
<comment type="caution">
    <text evidence="17">The sequence shown here is derived from an EMBL/GenBank/DDBJ whole genome shotgun (WGS) entry which is preliminary data.</text>
</comment>
<dbReference type="InterPro" id="IPR000212">
    <property type="entry name" value="DNA_helicase_UvrD/REP"/>
</dbReference>
<keyword evidence="6" id="KW-0269">Exonuclease</keyword>
<evidence type="ECO:0000256" key="12">
    <source>
        <dbReference type="ARBA" id="ARBA00034808"/>
    </source>
</evidence>
<dbReference type="PROSITE" id="PS51198">
    <property type="entry name" value="UVRD_HELICASE_ATP_BIND"/>
    <property type="match status" value="1"/>
</dbReference>
<feature type="binding site" evidence="14">
    <location>
        <begin position="7"/>
        <end position="14"/>
    </location>
    <ligand>
        <name>ATP</name>
        <dbReference type="ChEBI" id="CHEBI:30616"/>
    </ligand>
</feature>
<dbReference type="PANTHER" id="PTHR11070">
    <property type="entry name" value="UVRD / RECB / PCRA DNA HELICASE FAMILY MEMBER"/>
    <property type="match status" value="1"/>
</dbReference>
<comment type="catalytic activity">
    <reaction evidence="11">
        <text>Couples ATP hydrolysis with the unwinding of duplex DNA by translocating in the 3'-5' direction.</text>
        <dbReference type="EC" id="5.6.2.4"/>
    </reaction>
</comment>
<dbReference type="AlphaFoldDB" id="A0A399D5P2"/>
<keyword evidence="18" id="KW-1185">Reference proteome</keyword>
<dbReference type="InterPro" id="IPR011604">
    <property type="entry name" value="PDDEXK-like_dom_sf"/>
</dbReference>
<dbReference type="InterPro" id="IPR014017">
    <property type="entry name" value="DNA_helicase_UvrD-like_C"/>
</dbReference>
<keyword evidence="5 14" id="KW-0347">Helicase</keyword>
<dbReference type="SUPFAM" id="SSF52540">
    <property type="entry name" value="P-loop containing nucleoside triphosphate hydrolases"/>
    <property type="match status" value="1"/>
</dbReference>
<dbReference type="GO" id="GO:0000725">
    <property type="term" value="P:recombinational repair"/>
    <property type="evidence" value="ECO:0007669"/>
    <property type="project" value="TreeGrafter"/>
</dbReference>
<evidence type="ECO:0000256" key="6">
    <source>
        <dbReference type="ARBA" id="ARBA00022839"/>
    </source>
</evidence>
<dbReference type="Pfam" id="PF13361">
    <property type="entry name" value="UvrD_C"/>
    <property type="match status" value="1"/>
</dbReference>
<evidence type="ECO:0000256" key="11">
    <source>
        <dbReference type="ARBA" id="ARBA00034617"/>
    </source>
</evidence>
<feature type="domain" description="UvrD-like helicase C-terminal" evidence="16">
    <location>
        <begin position="462"/>
        <end position="768"/>
    </location>
</feature>
<feature type="domain" description="UvrD-like helicase ATP-binding" evidence="15">
    <location>
        <begin position="1"/>
        <end position="461"/>
    </location>
</feature>
<evidence type="ECO:0000256" key="3">
    <source>
        <dbReference type="ARBA" id="ARBA00022763"/>
    </source>
</evidence>
<dbReference type="GO" id="GO:0004527">
    <property type="term" value="F:exonuclease activity"/>
    <property type="evidence" value="ECO:0007669"/>
    <property type="project" value="UniProtKB-KW"/>
</dbReference>
<evidence type="ECO:0000313" key="18">
    <source>
        <dbReference type="Proteomes" id="UP000266441"/>
    </source>
</evidence>
<dbReference type="OrthoDB" id="9810135at2"/>
<keyword evidence="8" id="KW-0238">DNA-binding</keyword>
<evidence type="ECO:0000256" key="7">
    <source>
        <dbReference type="ARBA" id="ARBA00022840"/>
    </source>
</evidence>
<evidence type="ECO:0000259" key="15">
    <source>
        <dbReference type="PROSITE" id="PS51198"/>
    </source>
</evidence>
<dbReference type="Gene3D" id="3.90.320.10">
    <property type="match status" value="1"/>
</dbReference>
<dbReference type="GO" id="GO:0003677">
    <property type="term" value="F:DNA binding"/>
    <property type="evidence" value="ECO:0007669"/>
    <property type="project" value="UniProtKB-KW"/>
</dbReference>
<dbReference type="GO" id="GO:0016887">
    <property type="term" value="F:ATP hydrolysis activity"/>
    <property type="evidence" value="ECO:0007669"/>
    <property type="project" value="RHEA"/>
</dbReference>
<keyword evidence="1" id="KW-0540">Nuclease</keyword>
<accession>A0A399D5P2</accession>
<keyword evidence="4 14" id="KW-0378">Hydrolase</keyword>
<evidence type="ECO:0000259" key="16">
    <source>
        <dbReference type="PROSITE" id="PS51217"/>
    </source>
</evidence>
<evidence type="ECO:0000256" key="13">
    <source>
        <dbReference type="ARBA" id="ARBA00048988"/>
    </source>
</evidence>
<dbReference type="EMBL" id="QWET01000001">
    <property type="protein sequence ID" value="RIH67204.1"/>
    <property type="molecule type" value="Genomic_DNA"/>
</dbReference>
<protein>
    <recommendedName>
        <fullName evidence="12">DNA 3'-5' helicase</fullName>
        <ecNumber evidence="12">5.6.2.4</ecNumber>
    </recommendedName>
</protein>
<dbReference type="RefSeq" id="WP_119348228.1">
    <property type="nucleotide sequence ID" value="NZ_QWET01000001.1"/>
</dbReference>
<gene>
    <name evidence="17" type="ORF">D1164_01900</name>
</gene>
<dbReference type="Pfam" id="PF01930">
    <property type="entry name" value="Cas_Cas4"/>
    <property type="match status" value="1"/>
</dbReference>
<dbReference type="InterPro" id="IPR014016">
    <property type="entry name" value="UvrD-like_ATP-bd"/>
</dbReference>
<dbReference type="Pfam" id="PF00580">
    <property type="entry name" value="UvrD-helicase"/>
    <property type="match status" value="1"/>
</dbReference>
<comment type="catalytic activity">
    <reaction evidence="13">
        <text>ATP + H2O = ADP + phosphate + H(+)</text>
        <dbReference type="Rhea" id="RHEA:13065"/>
        <dbReference type="ChEBI" id="CHEBI:15377"/>
        <dbReference type="ChEBI" id="CHEBI:15378"/>
        <dbReference type="ChEBI" id="CHEBI:30616"/>
        <dbReference type="ChEBI" id="CHEBI:43474"/>
        <dbReference type="ChEBI" id="CHEBI:456216"/>
        <dbReference type="EC" id="5.6.2.4"/>
    </reaction>
</comment>
<organism evidence="17 18">
    <name type="scientific">Mariniphaga sediminis</name>
    <dbReference type="NCBI Taxonomy" id="1628158"/>
    <lineage>
        <taxon>Bacteria</taxon>
        <taxon>Pseudomonadati</taxon>
        <taxon>Bacteroidota</taxon>
        <taxon>Bacteroidia</taxon>
        <taxon>Marinilabiliales</taxon>
        <taxon>Prolixibacteraceae</taxon>
        <taxon>Mariniphaga</taxon>
    </lineage>
</organism>
<dbReference type="Proteomes" id="UP000266441">
    <property type="component" value="Unassembled WGS sequence"/>
</dbReference>
<sequence length="1091" mass="125484">MLTVYKASAGSGKTFQLVAEYLKLLLKNPLSYRNILAVTFTNKATHEMKSRILEQLYLLANNQDSAYLDVLQKESLLTETAIRQKAGQVLKNILHDYNRFSVSTIDSFTQRVIKAFNREMGISPHFILELDNELILEEAVDRLLAKVDTDKQLRKWLVKFSEEKIKKNRSQRIEEDIKLLGKELFKEKFQLFFPVARGENTAYTRDNLDAFRKELGTIISRFEKTIKIKAQECWKVIEDNGFSIDDFAYKMAGVGGYLKKLSEGIIDEPKKRVLDAEESAEKWFPKSHKEKDRLGQLVENQLQPALREILSFYSGNSVPYFSAVEVRKQLRMLGILTDLKEEIELLLQEKGVLQLSDSNLLLSKIIGDTDSPFIYEKIGTRFNYFMLDEFQDTSALQWYNFKPLVANALSEGHPALLVGDVKQSIYRWRNSDWNILASQINSDFPQFPPKEIPLDKNWRSRRNVIDFNNAVIGQLKQAFLGFLFDEIGEESYREKFDAVYHHFQQEPGNSQEGQTGLAEVCFLPDDDFDNESTGLLIEQVKWLQDSGLKASDIAILIRKNSEGAKIIEAFLAAAKREGNKKYNLSVLSNESLFLHASRGVNLVMLVVGLLIEPESKIQKTALLHLWLSWLKPELKSAGIVLSGDNQLTFDFDSSVPEDEGNWHIHNDFEAVFELKLAQKMKQLWQKSLLASLDETVTEICALFGLFNLESELPFLQTLIDQAAELKTSLSNDLSNLLFWWNEKGYKTSVNVNEEVDSVRLLTVHKAKGLEFEAVLIPFFNWDTSWTGNLAPLLWCRTETEPFNRFPLLPVRAGSKLTGTIFREDYFEEKANSFTDSLNLVYVAFTRAKSALFVHCKKTPEKKKGSSGKPLKSINSLLEYSLEQMTSGEQFSHCLNEDNTVFRFGELPEFGLEKSTQETGWIKKYRHNDFSERIQLRLNSEDFLASGEHSRSVKNTGKLVHEILAEVKTADDIEPACNKAFREGRITETERNTILEKLETSLKNPEIRRWFDSRFNVLNERNLLLPGKLLRPDRMMVSGKHAIVVDYKWGDKMPEKYHSQVKRYAETLKKCGFEMVEGYLWYINQDEVEKVV</sequence>
<dbReference type="PANTHER" id="PTHR11070:SF67">
    <property type="entry name" value="DNA 3'-5' HELICASE"/>
    <property type="match status" value="1"/>
</dbReference>
<dbReference type="InterPro" id="IPR027417">
    <property type="entry name" value="P-loop_NTPase"/>
</dbReference>
<keyword evidence="9" id="KW-0234">DNA repair</keyword>
<evidence type="ECO:0000256" key="1">
    <source>
        <dbReference type="ARBA" id="ARBA00022722"/>
    </source>
</evidence>
<proteinExistence type="predicted"/>
<dbReference type="Gene3D" id="1.10.3170.10">
    <property type="entry name" value="Recbcd, chain B, domain 2"/>
    <property type="match status" value="1"/>
</dbReference>
<evidence type="ECO:0000256" key="14">
    <source>
        <dbReference type="PROSITE-ProRule" id="PRU00560"/>
    </source>
</evidence>
<evidence type="ECO:0000256" key="4">
    <source>
        <dbReference type="ARBA" id="ARBA00022801"/>
    </source>
</evidence>
<dbReference type="GO" id="GO:0043138">
    <property type="term" value="F:3'-5' DNA helicase activity"/>
    <property type="evidence" value="ECO:0007669"/>
    <property type="project" value="UniProtKB-EC"/>
</dbReference>
<dbReference type="EC" id="5.6.2.4" evidence="12"/>
<dbReference type="PROSITE" id="PS51217">
    <property type="entry name" value="UVRD_HELICASE_CTER"/>
    <property type="match status" value="1"/>
</dbReference>
<evidence type="ECO:0000256" key="2">
    <source>
        <dbReference type="ARBA" id="ARBA00022741"/>
    </source>
</evidence>
<evidence type="ECO:0000256" key="10">
    <source>
        <dbReference type="ARBA" id="ARBA00023235"/>
    </source>
</evidence>